<dbReference type="VEuPathDB" id="VectorBase:LLOJ009222"/>
<dbReference type="EnsemblMetazoa" id="LLOJ009222-RA">
    <property type="protein sequence ID" value="LLOJ009222-PA"/>
    <property type="gene ID" value="LLOJ009222"/>
</dbReference>
<feature type="signal peptide" evidence="2">
    <location>
        <begin position="1"/>
        <end position="20"/>
    </location>
</feature>
<name>A0A1B0CW38_LUTLO</name>
<dbReference type="EMBL" id="GITU01002714">
    <property type="protein sequence ID" value="MBC1171417.1"/>
    <property type="molecule type" value="Transcribed_RNA"/>
</dbReference>
<reference evidence="3" key="2">
    <citation type="journal article" date="2020" name="BMC">
        <title>Leishmania infection induces a limited differential gene expression in the sand fly midgut.</title>
        <authorList>
            <person name="Coutinho-Abreu I.V."/>
            <person name="Serafim T.D."/>
            <person name="Meneses C."/>
            <person name="Kamhawi S."/>
            <person name="Oliveira F."/>
            <person name="Valenzuela J.G."/>
        </authorList>
    </citation>
    <scope>NUCLEOTIDE SEQUENCE</scope>
    <source>
        <strain evidence="3">Jacobina</strain>
        <tissue evidence="3">Midgut</tissue>
    </source>
</reference>
<dbReference type="Proteomes" id="UP000092461">
    <property type="component" value="Unassembled WGS sequence"/>
</dbReference>
<feature type="region of interest" description="Disordered" evidence="1">
    <location>
        <begin position="64"/>
        <end position="96"/>
    </location>
</feature>
<evidence type="ECO:0000313" key="5">
    <source>
        <dbReference type="Proteomes" id="UP000092461"/>
    </source>
</evidence>
<feature type="compositionally biased region" description="Basic and acidic residues" evidence="1">
    <location>
        <begin position="64"/>
        <end position="73"/>
    </location>
</feature>
<evidence type="ECO:0000256" key="2">
    <source>
        <dbReference type="SAM" id="SignalP"/>
    </source>
</evidence>
<feature type="chain" id="PRO_5044555530" evidence="2">
    <location>
        <begin position="21"/>
        <end position="206"/>
    </location>
</feature>
<protein>
    <submittedName>
        <fullName evidence="3">Putative ecdysis triggering hormone</fullName>
    </submittedName>
</protein>
<keyword evidence="5" id="KW-1185">Reference proteome</keyword>
<keyword evidence="2" id="KW-0732">Signal</keyword>
<dbReference type="AlphaFoldDB" id="A0A1B0CW38"/>
<reference evidence="4" key="3">
    <citation type="submission" date="2020-05" db="UniProtKB">
        <authorList>
            <consortium name="EnsemblMetazoa"/>
        </authorList>
    </citation>
    <scope>IDENTIFICATION</scope>
    <source>
        <strain evidence="4">Jacobina</strain>
    </source>
</reference>
<proteinExistence type="predicted"/>
<evidence type="ECO:0000256" key="1">
    <source>
        <dbReference type="SAM" id="MobiDB-lite"/>
    </source>
</evidence>
<reference evidence="5" key="1">
    <citation type="submission" date="2012-05" db="EMBL/GenBank/DDBJ databases">
        <title>Whole Genome Assembly of Lutzomyia longipalpis.</title>
        <authorList>
            <person name="Richards S."/>
            <person name="Qu C."/>
            <person name="Dillon R."/>
            <person name="Worley K."/>
            <person name="Scherer S."/>
            <person name="Batterton M."/>
            <person name="Taylor A."/>
            <person name="Hawes A."/>
            <person name="Hernandez B."/>
            <person name="Kovar C."/>
            <person name="Mandapat C."/>
            <person name="Pham C."/>
            <person name="Qu C."/>
            <person name="Jing C."/>
            <person name="Bess C."/>
            <person name="Bandaranaike D."/>
            <person name="Ngo D."/>
            <person name="Ongeri F."/>
            <person name="Arias F."/>
            <person name="Lara F."/>
            <person name="Weissenberger G."/>
            <person name="Kamau G."/>
            <person name="Han H."/>
            <person name="Shen H."/>
            <person name="Dinh H."/>
            <person name="Khalil I."/>
            <person name="Jones J."/>
            <person name="Shafer J."/>
            <person name="Jayaseelan J."/>
            <person name="Quiroz J."/>
            <person name="Blankenburg K."/>
            <person name="Nguyen L."/>
            <person name="Jackson L."/>
            <person name="Francisco L."/>
            <person name="Tang L.-Y."/>
            <person name="Pu L.-L."/>
            <person name="Perales L."/>
            <person name="Lorensuhewa L."/>
            <person name="Munidasa M."/>
            <person name="Coyle M."/>
            <person name="Taylor M."/>
            <person name="Puazo M."/>
            <person name="Firestine M."/>
            <person name="Scheel M."/>
            <person name="Javaid M."/>
            <person name="Wang M."/>
            <person name="Li M."/>
            <person name="Tabassum N."/>
            <person name="Saada N."/>
            <person name="Osuji N."/>
            <person name="Aqrawi P."/>
            <person name="Fu Q."/>
            <person name="Thornton R."/>
            <person name="Raj R."/>
            <person name="Goodspeed R."/>
            <person name="Mata R."/>
            <person name="Najjar R."/>
            <person name="Gubbala S."/>
            <person name="Lee S."/>
            <person name="Denson S."/>
            <person name="Patil S."/>
            <person name="Macmil S."/>
            <person name="Qi S."/>
            <person name="Matskevitch T."/>
            <person name="Palculict T."/>
            <person name="Mathew T."/>
            <person name="Vee V."/>
            <person name="Velamala V."/>
            <person name="Korchina V."/>
            <person name="Cai W."/>
            <person name="Liu W."/>
            <person name="Dai W."/>
            <person name="Zou X."/>
            <person name="Zhu Y."/>
            <person name="Zhang Y."/>
            <person name="Wu Y.-Q."/>
            <person name="Xin Y."/>
            <person name="Nazarath L."/>
            <person name="Kovar C."/>
            <person name="Han Y."/>
            <person name="Muzny D."/>
            <person name="Gibbs R."/>
        </authorList>
    </citation>
    <scope>NUCLEOTIDE SEQUENCE [LARGE SCALE GENOMIC DNA]</scope>
    <source>
        <strain evidence="5">Jacobina</strain>
    </source>
</reference>
<dbReference type="VEuPathDB" id="VectorBase:LLONM1_011412"/>
<organism evidence="4 5">
    <name type="scientific">Lutzomyia longipalpis</name>
    <name type="common">Sand fly</name>
    <dbReference type="NCBI Taxonomy" id="7200"/>
    <lineage>
        <taxon>Eukaryota</taxon>
        <taxon>Metazoa</taxon>
        <taxon>Ecdysozoa</taxon>
        <taxon>Arthropoda</taxon>
        <taxon>Hexapoda</taxon>
        <taxon>Insecta</taxon>
        <taxon>Pterygota</taxon>
        <taxon>Neoptera</taxon>
        <taxon>Endopterygota</taxon>
        <taxon>Diptera</taxon>
        <taxon>Nematocera</taxon>
        <taxon>Psychodoidea</taxon>
        <taxon>Psychodidae</taxon>
        <taxon>Lutzomyia</taxon>
        <taxon>Lutzomyia</taxon>
    </lineage>
</organism>
<evidence type="ECO:0000313" key="4">
    <source>
        <dbReference type="EnsemblMetazoa" id="LLOJ009222-PA"/>
    </source>
</evidence>
<evidence type="ECO:0000313" key="3">
    <source>
        <dbReference type="EMBL" id="MBC1171417.1"/>
    </source>
</evidence>
<accession>A0A1B0CW38</accession>
<dbReference type="EMBL" id="AJWK01031728">
    <property type="status" value="NOT_ANNOTATED_CDS"/>
    <property type="molecule type" value="Genomic_DNA"/>
</dbReference>
<sequence length="206" mass="23809">MIFVHFFVILTLGMFFVVQGDENPGFFLKITKNVPRIGRRSLPTTSEVDNFFFKGLKNVPRMGRRNDLMAEEKSPEDDDSMRIQKRGQPPASSGNYNNVQPFDLRLLFDILADDYTDLKFVSWRDFDEALEADTVLFEKLSQVAKEKGSPEWKTHMRANNFVSLLPGNGNRHSIDDLLYRHDRPMGGYGQSNYLDARKGELNKEFF</sequence>